<dbReference type="InterPro" id="IPR031778">
    <property type="entry name" value="Sortilin_N"/>
</dbReference>
<feature type="region of interest" description="Disordered" evidence="2">
    <location>
        <begin position="524"/>
        <end position="544"/>
    </location>
</feature>
<dbReference type="PANTHER" id="PTHR43739:SF5">
    <property type="entry name" value="EXO-ALPHA-SIALIDASE"/>
    <property type="match status" value="1"/>
</dbReference>
<protein>
    <recommendedName>
        <fullName evidence="3">Sortilin N-terminal domain-containing protein</fullName>
    </recommendedName>
</protein>
<dbReference type="Pfam" id="PF15902">
    <property type="entry name" value="Sortilin-Vps10"/>
    <property type="match status" value="1"/>
</dbReference>
<feature type="domain" description="Sortilin N-terminal" evidence="3">
    <location>
        <begin position="575"/>
        <end position="694"/>
    </location>
</feature>
<accession>E6PF71</accession>
<proteinExistence type="predicted"/>
<dbReference type="GO" id="GO:0010411">
    <property type="term" value="P:xyloglucan metabolic process"/>
    <property type="evidence" value="ECO:0007669"/>
    <property type="project" value="TreeGrafter"/>
</dbReference>
<name>E6PF71_9ZZZZ</name>
<reference evidence="4" key="1">
    <citation type="submission" date="2009-10" db="EMBL/GenBank/DDBJ databases">
        <title>Diversity of trophic interactions inside an arsenic-rich microbial ecosystem.</title>
        <authorList>
            <person name="Bertin P.N."/>
            <person name="Heinrich-Salmeron A."/>
            <person name="Pelletier E."/>
            <person name="Goulhen-Chollet F."/>
            <person name="Arsene-Ploetze F."/>
            <person name="Gallien S."/>
            <person name="Calteau A."/>
            <person name="Vallenet D."/>
            <person name="Casiot C."/>
            <person name="Chane-Woon-Ming B."/>
            <person name="Giloteaux L."/>
            <person name="Barakat M."/>
            <person name="Bonnefoy V."/>
            <person name="Bruneel O."/>
            <person name="Chandler M."/>
            <person name="Cleiss J."/>
            <person name="Duran R."/>
            <person name="Elbaz-Poulichet F."/>
            <person name="Fonknechten N."/>
            <person name="Lauga B."/>
            <person name="Mornico D."/>
            <person name="Ortet P."/>
            <person name="Schaeffer C."/>
            <person name="Siguier P."/>
            <person name="Alexander Thil Smith A."/>
            <person name="Van Dorsselaer A."/>
            <person name="Weissenbach J."/>
            <person name="Medigue C."/>
            <person name="Le Paslier D."/>
        </authorList>
    </citation>
    <scope>NUCLEOTIDE SEQUENCE</scope>
</reference>
<dbReference type="InterPro" id="IPR015943">
    <property type="entry name" value="WD40/YVTN_repeat-like_dom_sf"/>
</dbReference>
<evidence type="ECO:0000313" key="4">
    <source>
        <dbReference type="EMBL" id="CBH75107.1"/>
    </source>
</evidence>
<dbReference type="Gene3D" id="2.130.10.10">
    <property type="entry name" value="YVTN repeat-like/Quinoprotein amine dehydrogenase"/>
    <property type="match status" value="5"/>
</dbReference>
<comment type="caution">
    <text evidence="4">The sequence shown here is derived from an EMBL/GenBank/DDBJ whole genome shotgun (WGS) entry which is preliminary data.</text>
</comment>
<organism evidence="4">
    <name type="scientific">mine drainage metagenome</name>
    <dbReference type="NCBI Taxonomy" id="410659"/>
    <lineage>
        <taxon>unclassified sequences</taxon>
        <taxon>metagenomes</taxon>
        <taxon>ecological metagenomes</taxon>
    </lineage>
</organism>
<dbReference type="EMBL" id="CABL01000005">
    <property type="protein sequence ID" value="CBH75107.1"/>
    <property type="molecule type" value="Genomic_DNA"/>
</dbReference>
<gene>
    <name evidence="4" type="ORF">CARN1_0282</name>
</gene>
<dbReference type="CDD" id="cd15482">
    <property type="entry name" value="Sialidase_non-viral"/>
    <property type="match status" value="1"/>
</dbReference>
<evidence type="ECO:0000256" key="2">
    <source>
        <dbReference type="SAM" id="MobiDB-lite"/>
    </source>
</evidence>
<dbReference type="InterPro" id="IPR052025">
    <property type="entry name" value="Xyloglucanase_GH74"/>
</dbReference>
<dbReference type="PANTHER" id="PTHR43739">
    <property type="entry name" value="XYLOGLUCANASE (EUROFUNG)"/>
    <property type="match status" value="1"/>
</dbReference>
<evidence type="ECO:0000256" key="1">
    <source>
        <dbReference type="ARBA" id="ARBA00022737"/>
    </source>
</evidence>
<evidence type="ECO:0000259" key="3">
    <source>
        <dbReference type="Pfam" id="PF15902"/>
    </source>
</evidence>
<dbReference type="SUPFAM" id="SSF110296">
    <property type="entry name" value="Oligoxyloglucan reducing end-specific cellobiohydrolase"/>
    <property type="match status" value="2"/>
</dbReference>
<sequence>MLRTIRAFLLCGAGLVLATGAAAAPAAKRPFAALSFRSIGPTTGRIDAVAGVPGDATTYYAGGLGGLWKTTSAGDTWKPIFDREPVSSIGAIAVAPSKHNILYVGTGEPNIRNDIAFGDGIYRSTNAGKTWQHIGLRASSQIAQIVVDPTNPNVVYVAAIGDPFAPSAQRGVFKTIDGGKTWKRVLYLDSSTGASSIAFEPGHPNTLLAGMWTVRRQPWMLTSGGANDGIYRSTDGGATWSRVRGDGLPALMGRIGIAFAPSLPTRVYALIEAQHGVLWRSNDAGLHWHLVSDRHVLDQRPYYFSQLAVDPRNAERVYFMSIFASLSKNAGKTFSRIHTGGYDHHQIWIDPTDPQRMIIGADAGVRISQDGGKTWIDPQLIVSQPYHISVDNETPYLVCGEFQDPGAACGPSLSFTGAITPDRWFSPQMGESGWIVFSPANQNEIYGTGYEENIESFNRTTGEARTISPWPDDYIGEGANRYKYRAAWVAPLAVSSLQPHALYYGAQMVLKSVDDGATWHAISPDLTRNDPRKQHASGRPITRDNAGTEVYDTIASIAASPRAKGELWVGTDDGRVWLTRDGGKGWVNLTKHVPGLPKWARVNYVDPSPFDPATAYLVANNAKLGDRSPYLYVTHDYGARWYSIAANLPRNSYARMIREDPVRKGLLYVGTETGLWYSEDDGAHWETLRNNLAHLPIYDFVVQKAFDDLVVATHGRGVWILDDLSPLQDLTPRVAMRASYLFPVRKAYRWEASFATWATGAGAGANPPAPADINVYLRDVPAKNVHPQIAIYDGAHLLRRLPILHPVVGVNRVWWDLGVQPVPHIAAYHATQTGFIGPTVVPGTYTVELTGLGAPQRREIHVLQDPKSDATIAEMRAQYALAMQLRAAYRRVGNEVVQLRRLQTRLERSGKKADLARVNAALSLLYQANTQSWEDTLRVPERLYERIYNLGQEVQSGDYAPTRGEVLLARDLEGKVNAAMRADNALMRSASTRA</sequence>
<keyword evidence="1" id="KW-0677">Repeat</keyword>
<dbReference type="AlphaFoldDB" id="E6PF71"/>